<keyword evidence="10" id="KW-1185">Reference proteome</keyword>
<evidence type="ECO:0000313" key="9">
    <source>
        <dbReference type="EMBL" id="MBW0144906.1"/>
    </source>
</evidence>
<dbReference type="InterPro" id="IPR050570">
    <property type="entry name" value="Cell_wall_metabolism_enzyme"/>
</dbReference>
<dbReference type="EMBL" id="JAHVAH010000001">
    <property type="protein sequence ID" value="MBW0144906.1"/>
    <property type="molecule type" value="Genomic_DNA"/>
</dbReference>
<accession>A0ABS6V5R3</accession>
<evidence type="ECO:0000256" key="4">
    <source>
        <dbReference type="ARBA" id="ARBA00022801"/>
    </source>
</evidence>
<evidence type="ECO:0000259" key="8">
    <source>
        <dbReference type="Pfam" id="PF01551"/>
    </source>
</evidence>
<protein>
    <submittedName>
        <fullName evidence="9">M23 family metallopeptidase</fullName>
    </submittedName>
</protein>
<keyword evidence="5" id="KW-0862">Zinc</keyword>
<proteinExistence type="predicted"/>
<feature type="region of interest" description="Disordered" evidence="7">
    <location>
        <begin position="1"/>
        <end position="38"/>
    </location>
</feature>
<reference evidence="9 10" key="1">
    <citation type="submission" date="2021-07" db="EMBL/GenBank/DDBJ databases">
        <title>The draft genome sequence of Sphingomicrobium sp. B8.</title>
        <authorList>
            <person name="Mu L."/>
        </authorList>
    </citation>
    <scope>NUCLEOTIDE SEQUENCE [LARGE SCALE GENOMIC DNA]</scope>
    <source>
        <strain evidence="9 10">B8</strain>
    </source>
</reference>
<organism evidence="9 10">
    <name type="scientific">Sphingomicrobium clamense</name>
    <dbReference type="NCBI Taxonomy" id="2851013"/>
    <lineage>
        <taxon>Bacteria</taxon>
        <taxon>Pseudomonadati</taxon>
        <taxon>Pseudomonadota</taxon>
        <taxon>Alphaproteobacteria</taxon>
        <taxon>Sphingomonadales</taxon>
        <taxon>Sphingomonadaceae</taxon>
        <taxon>Sphingomicrobium</taxon>
    </lineage>
</organism>
<evidence type="ECO:0000256" key="6">
    <source>
        <dbReference type="ARBA" id="ARBA00023049"/>
    </source>
</evidence>
<keyword evidence="2" id="KW-0645">Protease</keyword>
<sequence>MISTPLGEETRSENPIHDPEVGDRIDGKVDGAGDKVTLDREAKPPVTIAESVEVGPSGLAIPVVGKTADDLVDTFTQARAGGARRHDAIDIMADTGTPVVAASEGRLEKIYFSEGGGGKTLYVRSDDGRWIYYYAHLDGYAPGLEEGQRIRLGQRLGTVGYSGNASPDGPHLHFAIHRMEPEEDWWEGRPINPYPLLAGRRTGG</sequence>
<keyword evidence="4" id="KW-0378">Hydrolase</keyword>
<dbReference type="Pfam" id="PF01551">
    <property type="entry name" value="Peptidase_M23"/>
    <property type="match status" value="1"/>
</dbReference>
<dbReference type="CDD" id="cd12797">
    <property type="entry name" value="M23_peptidase"/>
    <property type="match status" value="1"/>
</dbReference>
<dbReference type="PANTHER" id="PTHR21666">
    <property type="entry name" value="PEPTIDASE-RELATED"/>
    <property type="match status" value="1"/>
</dbReference>
<name>A0ABS6V5R3_9SPHN</name>
<gene>
    <name evidence="9" type="ORF">KTQ36_06310</name>
</gene>
<evidence type="ECO:0000256" key="3">
    <source>
        <dbReference type="ARBA" id="ARBA00022723"/>
    </source>
</evidence>
<keyword evidence="3" id="KW-0479">Metal-binding</keyword>
<evidence type="ECO:0000256" key="2">
    <source>
        <dbReference type="ARBA" id="ARBA00022670"/>
    </source>
</evidence>
<evidence type="ECO:0000313" key="10">
    <source>
        <dbReference type="Proteomes" id="UP000698028"/>
    </source>
</evidence>
<feature type="domain" description="M23ase beta-sheet core" evidence="8">
    <location>
        <begin position="85"/>
        <end position="193"/>
    </location>
</feature>
<evidence type="ECO:0000256" key="7">
    <source>
        <dbReference type="SAM" id="MobiDB-lite"/>
    </source>
</evidence>
<dbReference type="PANTHER" id="PTHR21666:SF288">
    <property type="entry name" value="CELL DIVISION PROTEIN YTFB"/>
    <property type="match status" value="1"/>
</dbReference>
<evidence type="ECO:0000256" key="1">
    <source>
        <dbReference type="ARBA" id="ARBA00001947"/>
    </source>
</evidence>
<dbReference type="Proteomes" id="UP000698028">
    <property type="component" value="Unassembled WGS sequence"/>
</dbReference>
<evidence type="ECO:0000256" key="5">
    <source>
        <dbReference type="ARBA" id="ARBA00022833"/>
    </source>
</evidence>
<comment type="caution">
    <text evidence="9">The sequence shown here is derived from an EMBL/GenBank/DDBJ whole genome shotgun (WGS) entry which is preliminary data.</text>
</comment>
<keyword evidence="6" id="KW-0482">Metalloprotease</keyword>
<comment type="cofactor">
    <cofactor evidence="1">
        <name>Zn(2+)</name>
        <dbReference type="ChEBI" id="CHEBI:29105"/>
    </cofactor>
</comment>
<feature type="compositionally biased region" description="Basic and acidic residues" evidence="7">
    <location>
        <begin position="8"/>
        <end position="38"/>
    </location>
</feature>
<dbReference type="InterPro" id="IPR016047">
    <property type="entry name" value="M23ase_b-sheet_dom"/>
</dbReference>